<dbReference type="InterPro" id="IPR013229">
    <property type="entry name" value="PEGA"/>
</dbReference>
<keyword evidence="1" id="KW-0812">Transmembrane</keyword>
<evidence type="ECO:0000256" key="1">
    <source>
        <dbReference type="SAM" id="Phobius"/>
    </source>
</evidence>
<keyword evidence="4" id="KW-1185">Reference proteome</keyword>
<accession>A0A9Q4KTU9</accession>
<evidence type="ECO:0000313" key="4">
    <source>
        <dbReference type="Proteomes" id="UP001143747"/>
    </source>
</evidence>
<keyword evidence="1" id="KW-0472">Membrane</keyword>
<dbReference type="Pfam" id="PF08308">
    <property type="entry name" value="PEGA"/>
    <property type="match status" value="3"/>
</dbReference>
<name>A0A9Q4KTU9_9EURY</name>
<dbReference type="PANTHER" id="PTHR36194">
    <property type="entry name" value="S-LAYER-LIKE PROTEIN"/>
    <property type="match status" value="1"/>
</dbReference>
<feature type="domain" description="PEGA" evidence="2">
    <location>
        <begin position="273"/>
        <end position="340"/>
    </location>
</feature>
<dbReference type="EMBL" id="JAKELO010000002">
    <property type="protein sequence ID" value="MDE4908701.1"/>
    <property type="molecule type" value="Genomic_DNA"/>
</dbReference>
<gene>
    <name evidence="3" type="ORF">L0665_08795</name>
</gene>
<dbReference type="PANTHER" id="PTHR36194:SF1">
    <property type="entry name" value="S-LAYER-LIKE PROTEIN"/>
    <property type="match status" value="1"/>
</dbReference>
<feature type="transmembrane region" description="Helical" evidence="1">
    <location>
        <begin position="346"/>
        <end position="365"/>
    </location>
</feature>
<sequence>MPSHYTYLLLITLLLCLCCTTQVMGETADVLSFYDIYLDVNGAAIFFDDEYMGQISNGMLTVRVVSPDKRPYYQVSAINNGYRTITEDLPEIAGDMQHRSVFLSLSPLISKNGKLSVSSSPSQAKLFIDEKEHGITPQTITGLEPGTYRIKLIFQGYETWSTNAVVSGNATCNIYACLEKKYKSGILSVNSNPDGADIYLDKWKYGITPMRTGGISTGSHLIEIKKEGYIDLAKSVNVTEGIVTPVTFSLISIEEHNLQEEEKLRKEQMNRTGTLSFISSPSGAIIFIDSISQGATPNTVTDLTPGAHQVELMYEGYQEYQGSVVLSRGEKRSFNITMQRLPDPKFAPASVFPAIFSLLVAALFVTHKWYRKM</sequence>
<proteinExistence type="predicted"/>
<reference evidence="3" key="1">
    <citation type="submission" date="2022-01" db="EMBL/GenBank/DDBJ databases">
        <title>Draft genome of Methanogenium marinum DSM 15558.</title>
        <authorList>
            <person name="Chen S.-C."/>
            <person name="You Y.-T."/>
        </authorList>
    </citation>
    <scope>NUCLEOTIDE SEQUENCE</scope>
    <source>
        <strain evidence="3">DSM 15558</strain>
    </source>
</reference>
<evidence type="ECO:0000259" key="2">
    <source>
        <dbReference type="Pfam" id="PF08308"/>
    </source>
</evidence>
<dbReference type="RefSeq" id="WP_274925318.1">
    <property type="nucleotide sequence ID" value="NZ_JAKELO010000002.1"/>
</dbReference>
<feature type="domain" description="PEGA" evidence="2">
    <location>
        <begin position="113"/>
        <end position="180"/>
    </location>
</feature>
<feature type="domain" description="PEGA" evidence="2">
    <location>
        <begin position="185"/>
        <end position="249"/>
    </location>
</feature>
<evidence type="ECO:0000313" key="3">
    <source>
        <dbReference type="EMBL" id="MDE4908701.1"/>
    </source>
</evidence>
<dbReference type="AlphaFoldDB" id="A0A9Q4KTU9"/>
<protein>
    <submittedName>
        <fullName evidence="3">PEGA domain-containing protein</fullName>
    </submittedName>
</protein>
<comment type="caution">
    <text evidence="3">The sequence shown here is derived from an EMBL/GenBank/DDBJ whole genome shotgun (WGS) entry which is preliminary data.</text>
</comment>
<dbReference type="Proteomes" id="UP001143747">
    <property type="component" value="Unassembled WGS sequence"/>
</dbReference>
<keyword evidence="1" id="KW-1133">Transmembrane helix</keyword>
<organism evidence="3 4">
    <name type="scientific">Methanogenium marinum</name>
    <dbReference type="NCBI Taxonomy" id="348610"/>
    <lineage>
        <taxon>Archaea</taxon>
        <taxon>Methanobacteriati</taxon>
        <taxon>Methanobacteriota</taxon>
        <taxon>Stenosarchaea group</taxon>
        <taxon>Methanomicrobia</taxon>
        <taxon>Methanomicrobiales</taxon>
        <taxon>Methanomicrobiaceae</taxon>
        <taxon>Methanogenium</taxon>
    </lineage>
</organism>